<dbReference type="Proteomes" id="UP000266118">
    <property type="component" value="Chromosome"/>
</dbReference>
<sequence>MRRVIYFFSGLMVSIFFLVTSQVMAQSNVYPGTDAAYASVINKRSEKIVEKLHIANSAKAAKVQTIIATQYFDLNQVYILRDKELKALKENSNLSKDAKTDSLKAIQNRVDLAVNKLHHNYIKTLQANLNNKQVDGVKDGMTYSVLEVTYNAYMQMLPDLTEVQKKQIMDWLIEAREHAMDAGSSEKKHAWFGKYKGRINNYLSKAGINMKQAEDDWKARIEAEKNKKS</sequence>
<feature type="signal peptide" evidence="1">
    <location>
        <begin position="1"/>
        <end position="25"/>
    </location>
</feature>
<evidence type="ECO:0000313" key="3">
    <source>
        <dbReference type="Proteomes" id="UP000266118"/>
    </source>
</evidence>
<protein>
    <submittedName>
        <fullName evidence="2">DUF3826 domain-containing protein</fullName>
    </submittedName>
</protein>
<gene>
    <name evidence="2" type="ORF">D6B99_08665</name>
</gene>
<feature type="chain" id="PRO_5017429731" evidence="1">
    <location>
        <begin position="26"/>
        <end position="229"/>
    </location>
</feature>
<accession>A0A386HP15</accession>
<reference evidence="2 3" key="1">
    <citation type="submission" date="2018-09" db="EMBL/GenBank/DDBJ databases">
        <title>Arachidicoccus sp. nov., a bacterium isolated from soil.</title>
        <authorList>
            <person name="Weon H.-Y."/>
            <person name="Kwon S.-W."/>
            <person name="Lee S.A."/>
        </authorList>
    </citation>
    <scope>NUCLEOTIDE SEQUENCE [LARGE SCALE GENOMIC DNA]</scope>
    <source>
        <strain evidence="2 3">KIS59-12</strain>
    </source>
</reference>
<dbReference type="EMBL" id="CP032489">
    <property type="protein sequence ID" value="AYD47667.1"/>
    <property type="molecule type" value="Genomic_DNA"/>
</dbReference>
<dbReference type="OrthoDB" id="1375905at2"/>
<keyword evidence="3" id="KW-1185">Reference proteome</keyword>
<organism evidence="2 3">
    <name type="scientific">Arachidicoccus soli</name>
    <dbReference type="NCBI Taxonomy" id="2341117"/>
    <lineage>
        <taxon>Bacteria</taxon>
        <taxon>Pseudomonadati</taxon>
        <taxon>Bacteroidota</taxon>
        <taxon>Chitinophagia</taxon>
        <taxon>Chitinophagales</taxon>
        <taxon>Chitinophagaceae</taxon>
        <taxon>Arachidicoccus</taxon>
    </lineage>
</organism>
<keyword evidence="1" id="KW-0732">Signal</keyword>
<evidence type="ECO:0000256" key="1">
    <source>
        <dbReference type="SAM" id="SignalP"/>
    </source>
</evidence>
<dbReference type="InterPro" id="IPR024284">
    <property type="entry name" value="DUF3826"/>
</dbReference>
<dbReference type="KEGG" id="ark:D6B99_08665"/>
<proteinExistence type="predicted"/>
<dbReference type="AlphaFoldDB" id="A0A386HP15"/>
<name>A0A386HP15_9BACT</name>
<dbReference type="Pfam" id="PF12875">
    <property type="entry name" value="DUF3826"/>
    <property type="match status" value="1"/>
</dbReference>
<evidence type="ECO:0000313" key="2">
    <source>
        <dbReference type="EMBL" id="AYD47667.1"/>
    </source>
</evidence>